<protein>
    <submittedName>
        <fullName evidence="1">Uncharacterized protein</fullName>
    </submittedName>
</protein>
<accession>A0A8X8X530</accession>
<comment type="caution">
    <text evidence="1">The sequence shown here is derived from an EMBL/GenBank/DDBJ whole genome shotgun (WGS) entry which is preliminary data.</text>
</comment>
<dbReference type="EMBL" id="PNBA02000012">
    <property type="protein sequence ID" value="KAG6406913.1"/>
    <property type="molecule type" value="Genomic_DNA"/>
</dbReference>
<reference evidence="1" key="1">
    <citation type="submission" date="2018-01" db="EMBL/GenBank/DDBJ databases">
        <authorList>
            <person name="Mao J.F."/>
        </authorList>
    </citation>
    <scope>NUCLEOTIDE SEQUENCE</scope>
    <source>
        <strain evidence="1">Huo1</strain>
        <tissue evidence="1">Leaf</tissue>
    </source>
</reference>
<dbReference type="Proteomes" id="UP000298416">
    <property type="component" value="Unassembled WGS sequence"/>
</dbReference>
<reference evidence="1" key="2">
    <citation type="submission" date="2020-08" db="EMBL/GenBank/DDBJ databases">
        <title>Plant Genome Project.</title>
        <authorList>
            <person name="Zhang R.-G."/>
        </authorList>
    </citation>
    <scope>NUCLEOTIDE SEQUENCE</scope>
    <source>
        <strain evidence="1">Huo1</strain>
        <tissue evidence="1">Leaf</tissue>
    </source>
</reference>
<evidence type="ECO:0000313" key="1">
    <source>
        <dbReference type="EMBL" id="KAG6406913.1"/>
    </source>
</evidence>
<evidence type="ECO:0000313" key="2">
    <source>
        <dbReference type="Proteomes" id="UP000298416"/>
    </source>
</evidence>
<gene>
    <name evidence="1" type="ORF">SASPL_134530</name>
</gene>
<name>A0A8X8X530_SALSN</name>
<sequence length="154" mass="18209">MVFGFLYKFFYPSAFKDEIESNQAFKDEIESNQQPCMKKQKKEGLGFRADRINVVSTSLLSSRWMDLWKHTAYLEFFDTDDLYRIRSDTEHDSWDVGTCKHVKMVNSVLESHQGLFLKHFRLNFYVNKSAQSAVTKWLAFVWSRQVELGFELPV</sequence>
<keyword evidence="2" id="KW-1185">Reference proteome</keyword>
<organism evidence="1">
    <name type="scientific">Salvia splendens</name>
    <name type="common">Scarlet sage</name>
    <dbReference type="NCBI Taxonomy" id="180675"/>
    <lineage>
        <taxon>Eukaryota</taxon>
        <taxon>Viridiplantae</taxon>
        <taxon>Streptophyta</taxon>
        <taxon>Embryophyta</taxon>
        <taxon>Tracheophyta</taxon>
        <taxon>Spermatophyta</taxon>
        <taxon>Magnoliopsida</taxon>
        <taxon>eudicotyledons</taxon>
        <taxon>Gunneridae</taxon>
        <taxon>Pentapetalae</taxon>
        <taxon>asterids</taxon>
        <taxon>lamiids</taxon>
        <taxon>Lamiales</taxon>
        <taxon>Lamiaceae</taxon>
        <taxon>Nepetoideae</taxon>
        <taxon>Mentheae</taxon>
        <taxon>Salviinae</taxon>
        <taxon>Salvia</taxon>
        <taxon>Salvia subgen. Calosphace</taxon>
        <taxon>core Calosphace</taxon>
    </lineage>
</organism>
<proteinExistence type="predicted"/>
<dbReference type="AlphaFoldDB" id="A0A8X8X530"/>